<dbReference type="RefSeq" id="XP_046014531.1">
    <property type="nucleotide sequence ID" value="XM_046153782.1"/>
</dbReference>
<dbReference type="InterPro" id="IPR020846">
    <property type="entry name" value="MFS_dom"/>
</dbReference>
<name>A0A9P9BQ22_9PEZI</name>
<dbReference type="EMBL" id="JAGTJQ010000004">
    <property type="protein sequence ID" value="KAH7033699.1"/>
    <property type="molecule type" value="Genomic_DNA"/>
</dbReference>
<dbReference type="PANTHER" id="PTHR23504:SF3">
    <property type="entry name" value="MAJOR FACILITATOR SUPERFAMILY (MFS) PROFILE DOMAIN-CONTAINING PROTEIN"/>
    <property type="match status" value="1"/>
</dbReference>
<dbReference type="AlphaFoldDB" id="A0A9P9BQ22"/>
<feature type="transmembrane region" description="Helical" evidence="7">
    <location>
        <begin position="87"/>
        <end position="108"/>
    </location>
</feature>
<keyword evidence="2" id="KW-0813">Transport</keyword>
<feature type="transmembrane region" description="Helical" evidence="7">
    <location>
        <begin position="332"/>
        <end position="356"/>
    </location>
</feature>
<dbReference type="CDD" id="cd17330">
    <property type="entry name" value="MFS_SLC46_TetA_like"/>
    <property type="match status" value="1"/>
</dbReference>
<accession>A0A9P9BQ22</accession>
<feature type="transmembrane region" description="Helical" evidence="7">
    <location>
        <begin position="510"/>
        <end position="534"/>
    </location>
</feature>
<feature type="transmembrane region" description="Helical" evidence="7">
    <location>
        <begin position="182"/>
        <end position="202"/>
    </location>
</feature>
<dbReference type="PROSITE" id="PS50850">
    <property type="entry name" value="MFS"/>
    <property type="match status" value="1"/>
</dbReference>
<evidence type="ECO:0000256" key="4">
    <source>
        <dbReference type="ARBA" id="ARBA00022989"/>
    </source>
</evidence>
<feature type="region of interest" description="Disordered" evidence="6">
    <location>
        <begin position="550"/>
        <end position="593"/>
    </location>
</feature>
<feature type="transmembrane region" description="Helical" evidence="7">
    <location>
        <begin position="157"/>
        <end position="176"/>
    </location>
</feature>
<dbReference type="Pfam" id="PF07690">
    <property type="entry name" value="MFS_1"/>
    <property type="match status" value="1"/>
</dbReference>
<sequence length="593" mass="63343">MAGHNQHSATEATPLLAASPVAPAAAVVEAGTFSRDNTLVGDALSSSEPSSRETHQGSDDDDDDDDEDDHSDADSEHEEPPLRRGQVMLLCYARMVEPIAFFSIFPYINQMLERNGSLAPADVGFYSGLIESMFSLTQMCVMMFWGHAADRFGRKPILVFSLVAVSVATALFGLAQSIWQMVLFRCVAGVFAGTIVTIRVMITEHSTQATQARTFSWFAFAGNLGILFGPLLGGVLADPAAQYPAVFAGVPFFEKFPYALSSFVVGLIGLSAAVTSALFVEETLPAEVRAATAAHNAIVEDSEQQQDPNGNSNKPPEQQTWRSLLREPGVGAAFYTYGHVMILAFAYTAIVPVFWYTPPELGGFGFTYLLISSFMALNGFSQATWLLLIFPRLQRRFGTNGVIQGCAVAWPFFFALMPFLNTLLRIGTPFADNLFWTIAVVAMLVGPGVAMAFTGIQLLLNDVAPDPLALSTLNAMALALTSGLRSFSPALFTSIFAFSVNNQWLLAGHFSWLVLLLIALGLAGYVLVVGLPVGEGRALGGAARVKKAKEVKGKTGRKGRRKVAVEDVQDIGGAASTSSSSSSSSGGGGVVRE</sequence>
<comment type="subcellular location">
    <subcellularLocation>
        <location evidence="1">Membrane</location>
        <topology evidence="1">Multi-pass membrane protein</topology>
    </subcellularLocation>
</comment>
<dbReference type="GO" id="GO:0016020">
    <property type="term" value="C:membrane"/>
    <property type="evidence" value="ECO:0007669"/>
    <property type="project" value="UniProtKB-SubCell"/>
</dbReference>
<feature type="transmembrane region" description="Helical" evidence="7">
    <location>
        <begin position="368"/>
        <end position="390"/>
    </location>
</feature>
<feature type="domain" description="Major facilitator superfamily (MFS) profile" evidence="8">
    <location>
        <begin position="86"/>
        <end position="536"/>
    </location>
</feature>
<keyword evidence="5 7" id="KW-0472">Membrane</keyword>
<dbReference type="PANTHER" id="PTHR23504">
    <property type="entry name" value="MAJOR FACILITATOR SUPERFAMILY DOMAIN-CONTAINING PROTEIN 10"/>
    <property type="match status" value="1"/>
</dbReference>
<evidence type="ECO:0000256" key="2">
    <source>
        <dbReference type="ARBA" id="ARBA00022448"/>
    </source>
</evidence>
<protein>
    <submittedName>
        <fullName evidence="9">Major facilitator superfamily domain-containing protein</fullName>
    </submittedName>
</protein>
<feature type="compositionally biased region" description="Basic and acidic residues" evidence="6">
    <location>
        <begin position="72"/>
        <end position="81"/>
    </location>
</feature>
<dbReference type="InterPro" id="IPR036259">
    <property type="entry name" value="MFS_trans_sf"/>
</dbReference>
<dbReference type="PRINTS" id="PR01035">
    <property type="entry name" value="TCRTETA"/>
</dbReference>
<reference evidence="9" key="1">
    <citation type="journal article" date="2021" name="Nat. Commun.">
        <title>Genetic determinants of endophytism in the Arabidopsis root mycobiome.</title>
        <authorList>
            <person name="Mesny F."/>
            <person name="Miyauchi S."/>
            <person name="Thiergart T."/>
            <person name="Pickel B."/>
            <person name="Atanasova L."/>
            <person name="Karlsson M."/>
            <person name="Huettel B."/>
            <person name="Barry K.W."/>
            <person name="Haridas S."/>
            <person name="Chen C."/>
            <person name="Bauer D."/>
            <person name="Andreopoulos W."/>
            <person name="Pangilinan J."/>
            <person name="LaButti K."/>
            <person name="Riley R."/>
            <person name="Lipzen A."/>
            <person name="Clum A."/>
            <person name="Drula E."/>
            <person name="Henrissat B."/>
            <person name="Kohler A."/>
            <person name="Grigoriev I.V."/>
            <person name="Martin F.M."/>
            <person name="Hacquard S."/>
        </authorList>
    </citation>
    <scope>NUCLEOTIDE SEQUENCE</scope>
    <source>
        <strain evidence="9">MPI-CAGE-CH-0230</strain>
    </source>
</reference>
<feature type="transmembrane region" description="Helical" evidence="7">
    <location>
        <begin position="402"/>
        <end position="422"/>
    </location>
</feature>
<comment type="caution">
    <text evidence="9">The sequence shown here is derived from an EMBL/GenBank/DDBJ whole genome shotgun (WGS) entry which is preliminary data.</text>
</comment>
<dbReference type="SUPFAM" id="SSF103473">
    <property type="entry name" value="MFS general substrate transporter"/>
    <property type="match status" value="1"/>
</dbReference>
<feature type="transmembrane region" description="Helical" evidence="7">
    <location>
        <begin position="123"/>
        <end position="145"/>
    </location>
</feature>
<dbReference type="InterPro" id="IPR001958">
    <property type="entry name" value="Tet-R_TetA/multi-R_MdtG-like"/>
</dbReference>
<dbReference type="InterPro" id="IPR011701">
    <property type="entry name" value="MFS"/>
</dbReference>
<keyword evidence="10" id="KW-1185">Reference proteome</keyword>
<evidence type="ECO:0000256" key="1">
    <source>
        <dbReference type="ARBA" id="ARBA00004141"/>
    </source>
</evidence>
<evidence type="ECO:0000313" key="10">
    <source>
        <dbReference type="Proteomes" id="UP000756346"/>
    </source>
</evidence>
<feature type="region of interest" description="Disordered" evidence="6">
    <location>
        <begin position="38"/>
        <end position="81"/>
    </location>
</feature>
<dbReference type="GeneID" id="70183328"/>
<dbReference type="Gene3D" id="1.20.1250.20">
    <property type="entry name" value="MFS general substrate transporter like domains"/>
    <property type="match status" value="1"/>
</dbReference>
<feature type="compositionally biased region" description="Low complexity" evidence="6">
    <location>
        <begin position="572"/>
        <end position="584"/>
    </location>
</feature>
<dbReference type="OrthoDB" id="419616at2759"/>
<evidence type="ECO:0000313" key="9">
    <source>
        <dbReference type="EMBL" id="KAH7033699.1"/>
    </source>
</evidence>
<evidence type="ECO:0000256" key="6">
    <source>
        <dbReference type="SAM" id="MobiDB-lite"/>
    </source>
</evidence>
<dbReference type="GO" id="GO:0022857">
    <property type="term" value="F:transmembrane transporter activity"/>
    <property type="evidence" value="ECO:0007669"/>
    <property type="project" value="InterPro"/>
</dbReference>
<evidence type="ECO:0000256" key="3">
    <source>
        <dbReference type="ARBA" id="ARBA00022692"/>
    </source>
</evidence>
<organism evidence="9 10">
    <name type="scientific">Microdochium trichocladiopsis</name>
    <dbReference type="NCBI Taxonomy" id="1682393"/>
    <lineage>
        <taxon>Eukaryota</taxon>
        <taxon>Fungi</taxon>
        <taxon>Dikarya</taxon>
        <taxon>Ascomycota</taxon>
        <taxon>Pezizomycotina</taxon>
        <taxon>Sordariomycetes</taxon>
        <taxon>Xylariomycetidae</taxon>
        <taxon>Xylariales</taxon>
        <taxon>Microdochiaceae</taxon>
        <taxon>Microdochium</taxon>
    </lineage>
</organism>
<feature type="compositionally biased region" description="Acidic residues" evidence="6">
    <location>
        <begin position="59"/>
        <end position="71"/>
    </location>
</feature>
<feature type="transmembrane region" description="Helical" evidence="7">
    <location>
        <begin position="472"/>
        <end position="498"/>
    </location>
</feature>
<gene>
    <name evidence="9" type="ORF">B0I36DRAFT_321908</name>
</gene>
<evidence type="ECO:0000256" key="5">
    <source>
        <dbReference type="ARBA" id="ARBA00023136"/>
    </source>
</evidence>
<keyword evidence="4 7" id="KW-1133">Transmembrane helix</keyword>
<evidence type="ECO:0000259" key="8">
    <source>
        <dbReference type="PROSITE" id="PS50850"/>
    </source>
</evidence>
<feature type="transmembrane region" description="Helical" evidence="7">
    <location>
        <begin position="434"/>
        <end position="460"/>
    </location>
</feature>
<evidence type="ECO:0000256" key="7">
    <source>
        <dbReference type="SAM" id="Phobius"/>
    </source>
</evidence>
<proteinExistence type="predicted"/>
<dbReference type="Proteomes" id="UP000756346">
    <property type="component" value="Unassembled WGS sequence"/>
</dbReference>
<feature type="transmembrane region" description="Helical" evidence="7">
    <location>
        <begin position="256"/>
        <end position="280"/>
    </location>
</feature>
<feature type="transmembrane region" description="Helical" evidence="7">
    <location>
        <begin position="214"/>
        <end position="236"/>
    </location>
</feature>
<keyword evidence="3 7" id="KW-0812">Transmembrane</keyword>